<feature type="coiled-coil region" evidence="1">
    <location>
        <begin position="32"/>
        <end position="98"/>
    </location>
</feature>
<evidence type="ECO:0000256" key="1">
    <source>
        <dbReference type="SAM" id="Coils"/>
    </source>
</evidence>
<dbReference type="AlphaFoldDB" id="A0A7I8VAJ9"/>
<evidence type="ECO:0000313" key="3">
    <source>
        <dbReference type="Proteomes" id="UP000549394"/>
    </source>
</evidence>
<evidence type="ECO:0000313" key="2">
    <source>
        <dbReference type="EMBL" id="CAD5113351.1"/>
    </source>
</evidence>
<dbReference type="Proteomes" id="UP000549394">
    <property type="component" value="Unassembled WGS sequence"/>
</dbReference>
<keyword evidence="1" id="KW-0175">Coiled coil</keyword>
<protein>
    <submittedName>
        <fullName evidence="2">DgyrCDS2525</fullName>
    </submittedName>
</protein>
<accession>A0A7I8VAJ9</accession>
<proteinExistence type="predicted"/>
<dbReference type="EMBL" id="CAJFCJ010000003">
    <property type="protein sequence ID" value="CAD5113351.1"/>
    <property type="molecule type" value="Genomic_DNA"/>
</dbReference>
<organism evidence="2 3">
    <name type="scientific">Dimorphilus gyrociliatus</name>
    <dbReference type="NCBI Taxonomy" id="2664684"/>
    <lineage>
        <taxon>Eukaryota</taxon>
        <taxon>Metazoa</taxon>
        <taxon>Spiralia</taxon>
        <taxon>Lophotrochozoa</taxon>
        <taxon>Annelida</taxon>
        <taxon>Polychaeta</taxon>
        <taxon>Polychaeta incertae sedis</taxon>
        <taxon>Dinophilidae</taxon>
        <taxon>Dimorphilus</taxon>
    </lineage>
</organism>
<comment type="caution">
    <text evidence="2">The sequence shown here is derived from an EMBL/GenBank/DDBJ whole genome shotgun (WGS) entry which is preliminary data.</text>
</comment>
<name>A0A7I8VAJ9_9ANNE</name>
<keyword evidence="3" id="KW-1185">Reference proteome</keyword>
<reference evidence="2 3" key="1">
    <citation type="submission" date="2020-08" db="EMBL/GenBank/DDBJ databases">
        <authorList>
            <person name="Hejnol A."/>
        </authorList>
    </citation>
    <scope>NUCLEOTIDE SEQUENCE [LARGE SCALE GENOMIC DNA]</scope>
</reference>
<gene>
    <name evidence="2" type="ORF">DGYR_LOCUS2359</name>
</gene>
<sequence>MSYLAKLTSANGALSRIQLGAKIEEKNQTIEVEELKNLVDNEISTLKDQAKETQSKLREIEMHYRGARDELVNRRKVVLEAEIKLDMVTQELGSLKQQCEMLKIWNVDRLLSNEGYEIMKEYASAWSLGLTGREQRLNFNNILKDILNGQNVDFLLNEKRIDLQSIFNPRRDLKEQRGKFGKSWEGVERLNLGKTKVNKASSRL</sequence>